<evidence type="ECO:0000259" key="8">
    <source>
        <dbReference type="Pfam" id="PF02782"/>
    </source>
</evidence>
<evidence type="ECO:0000256" key="3">
    <source>
        <dbReference type="ARBA" id="ARBA00022741"/>
    </source>
</evidence>
<keyword evidence="10" id="KW-1185">Reference proteome</keyword>
<dbReference type="InterPro" id="IPR013449">
    <property type="entry name" value="Rhamnulokinase"/>
</dbReference>
<dbReference type="AlphaFoldDB" id="A0A6C2USH2"/>
<dbReference type="PANTHER" id="PTHR43095">
    <property type="entry name" value="SUGAR KINASE"/>
    <property type="match status" value="1"/>
</dbReference>
<evidence type="ECO:0000259" key="7">
    <source>
        <dbReference type="Pfam" id="PF00370"/>
    </source>
</evidence>
<keyword evidence="5" id="KW-0067">ATP-binding</keyword>
<evidence type="ECO:0000313" key="10">
    <source>
        <dbReference type="Proteomes" id="UP000346198"/>
    </source>
</evidence>
<dbReference type="Gene3D" id="3.30.420.40">
    <property type="match status" value="2"/>
</dbReference>
<keyword evidence="2" id="KW-0808">Transferase</keyword>
<dbReference type="GO" id="GO:0019301">
    <property type="term" value="P:rhamnose catabolic process"/>
    <property type="evidence" value="ECO:0007669"/>
    <property type="project" value="InterPro"/>
</dbReference>
<gene>
    <name evidence="9" type="primary">rhaB_2</name>
    <name evidence="9" type="ORF">SCARR_05315</name>
</gene>
<dbReference type="SUPFAM" id="SSF53067">
    <property type="entry name" value="Actin-like ATPase domain"/>
    <property type="match status" value="2"/>
</dbReference>
<dbReference type="GO" id="GO:0008993">
    <property type="term" value="F:rhamnulokinase activity"/>
    <property type="evidence" value="ECO:0007669"/>
    <property type="project" value="InterPro"/>
</dbReference>
<evidence type="ECO:0000256" key="5">
    <source>
        <dbReference type="ARBA" id="ARBA00022840"/>
    </source>
</evidence>
<dbReference type="InterPro" id="IPR043129">
    <property type="entry name" value="ATPase_NBD"/>
</dbReference>
<dbReference type="PANTHER" id="PTHR43095:SF5">
    <property type="entry name" value="XYLULOSE KINASE"/>
    <property type="match status" value="1"/>
</dbReference>
<evidence type="ECO:0000256" key="2">
    <source>
        <dbReference type="ARBA" id="ARBA00022679"/>
    </source>
</evidence>
<dbReference type="InterPro" id="IPR050406">
    <property type="entry name" value="FGGY_Carb_Kinase"/>
</dbReference>
<comment type="similarity">
    <text evidence="1">Belongs to the FGGY kinase family.</text>
</comment>
<dbReference type="EMBL" id="CAAHFH010000003">
    <property type="protein sequence ID" value="VGO23208.1"/>
    <property type="molecule type" value="Genomic_DNA"/>
</dbReference>
<feature type="domain" description="Carbohydrate kinase FGGY C-terminal" evidence="8">
    <location>
        <begin position="248"/>
        <end position="439"/>
    </location>
</feature>
<keyword evidence="6" id="KW-0684">Rhamnose metabolism</keyword>
<keyword evidence="4 9" id="KW-0418">Kinase</keyword>
<reference evidence="9 10" key="1">
    <citation type="submission" date="2019-04" db="EMBL/GenBank/DDBJ databases">
        <authorList>
            <person name="Van Vliet M D."/>
        </authorList>
    </citation>
    <scope>NUCLEOTIDE SEQUENCE [LARGE SCALE GENOMIC DNA]</scope>
    <source>
        <strain evidence="9 10">F21</strain>
    </source>
</reference>
<evidence type="ECO:0000313" key="9">
    <source>
        <dbReference type="EMBL" id="VGO23208.1"/>
    </source>
</evidence>
<evidence type="ECO:0000256" key="4">
    <source>
        <dbReference type="ARBA" id="ARBA00022777"/>
    </source>
</evidence>
<organism evidence="9 10">
    <name type="scientific">Pontiella sulfatireligans</name>
    <dbReference type="NCBI Taxonomy" id="2750658"/>
    <lineage>
        <taxon>Bacteria</taxon>
        <taxon>Pseudomonadati</taxon>
        <taxon>Kiritimatiellota</taxon>
        <taxon>Kiritimatiellia</taxon>
        <taxon>Kiritimatiellales</taxon>
        <taxon>Pontiellaceae</taxon>
        <taxon>Pontiella</taxon>
    </lineage>
</organism>
<dbReference type="InterPro" id="IPR018485">
    <property type="entry name" value="FGGY_C"/>
</dbReference>
<protein>
    <submittedName>
        <fullName evidence="9">L-Rhamnulokinase</fullName>
    </submittedName>
</protein>
<evidence type="ECO:0000256" key="6">
    <source>
        <dbReference type="ARBA" id="ARBA00023308"/>
    </source>
</evidence>
<name>A0A6C2USH2_9BACT</name>
<dbReference type="Proteomes" id="UP000346198">
    <property type="component" value="Unassembled WGS sequence"/>
</dbReference>
<dbReference type="RefSeq" id="WP_136065362.1">
    <property type="nucleotide sequence ID" value="NZ_CAAHFH010000003.1"/>
</dbReference>
<feature type="domain" description="Carbohydrate kinase FGGY N-terminal" evidence="7">
    <location>
        <begin position="5"/>
        <end position="222"/>
    </location>
</feature>
<dbReference type="Pfam" id="PF00370">
    <property type="entry name" value="FGGY_N"/>
    <property type="match status" value="1"/>
</dbReference>
<dbReference type="InterPro" id="IPR018484">
    <property type="entry name" value="FGGY_N"/>
</dbReference>
<accession>A0A6C2USH2</accession>
<evidence type="ECO:0000256" key="1">
    <source>
        <dbReference type="ARBA" id="ARBA00009156"/>
    </source>
</evidence>
<proteinExistence type="inferred from homology"/>
<dbReference type="GO" id="GO:0005524">
    <property type="term" value="F:ATP binding"/>
    <property type="evidence" value="ECO:0007669"/>
    <property type="project" value="UniProtKB-KW"/>
</dbReference>
<dbReference type="CDD" id="cd07771">
    <property type="entry name" value="ASKHA_NBD_FGGY_RhaB-like"/>
    <property type="match status" value="1"/>
</dbReference>
<sequence length="484" mass="53817">MAKHYIAVDLGASSGRVMVGTLEDGKLTLTEMNRFWNGPTEIDGTLYWDIVHLFRNIKEGIAKARVQFGTEISSIGIDTWGVDFGLLDVNGKLLGNPVQYRDERTVGMFEKVFEKVSKSEVFENSGIQFMELNTLYQMMALSLSDSVEYKTANRMLFIPDLFNYWLTGEMRAERMFASTSQFYNPVTKDWAYGMLEKLGIRTDLFAELVDPGTIIGKAEGTPVVAVGSHDTASAFAAVPVAGNEQSAFLSSGTWSLLGAELDEPVITEDSLAANFTNEVGVCDTIRFLKNLSGFWILQELKRVWKEQGNDYSWKDMDVIADAAEPLQFFFDPTDPVFSTPGDMPKRLQDYCERTGQKIPEDHGTMVQACYENLSLLYADTFNTIEELSGNKLDALRIVGGGSSCLTINQCSANAIDRNVITGPKEATAIGNLIAQMLAMGDIQSLEEGRAIIRESFAEESCTFEPQDTEVWKDALSKWRAICRN</sequence>
<dbReference type="Pfam" id="PF02782">
    <property type="entry name" value="FGGY_C"/>
    <property type="match status" value="1"/>
</dbReference>
<keyword evidence="3" id="KW-0547">Nucleotide-binding</keyword>